<reference evidence="1 2" key="1">
    <citation type="journal article" date="2013" name="Genome Announc.">
        <title>Draft Genome Sequence of Cyclobacterium qasimii Strain M12-11BT, Isolated from Arctic Marine Sediment.</title>
        <authorList>
            <person name="Shivaji S."/>
            <person name="Ara S."/>
            <person name="Singh A."/>
            <person name="Kumar Pinnaka A."/>
        </authorList>
    </citation>
    <scope>NUCLEOTIDE SEQUENCE [LARGE SCALE GENOMIC DNA]</scope>
    <source>
        <strain evidence="1 2">M12-11B</strain>
    </source>
</reference>
<accession>S7VFJ8</accession>
<name>S7VFJ8_9BACT</name>
<dbReference type="Proteomes" id="UP000014974">
    <property type="component" value="Unassembled WGS sequence"/>
</dbReference>
<sequence>MLIKFNNKFDGPGNFILKWGGMETAMVNLYFHGELQSQISVLLFLN</sequence>
<protein>
    <submittedName>
        <fullName evidence="1">Uncharacterized protein</fullName>
    </submittedName>
</protein>
<evidence type="ECO:0000313" key="1">
    <source>
        <dbReference type="EMBL" id="EPR68312.1"/>
    </source>
</evidence>
<proteinExistence type="predicted"/>
<dbReference type="AlphaFoldDB" id="S7VFJ8"/>
<evidence type="ECO:0000313" key="2">
    <source>
        <dbReference type="Proteomes" id="UP000014974"/>
    </source>
</evidence>
<dbReference type="STRING" id="641524.ADICYQ_2782"/>
<dbReference type="EMBL" id="ATNM01000107">
    <property type="protein sequence ID" value="EPR68312.1"/>
    <property type="molecule type" value="Genomic_DNA"/>
</dbReference>
<comment type="caution">
    <text evidence="1">The sequence shown here is derived from an EMBL/GenBank/DDBJ whole genome shotgun (WGS) entry which is preliminary data.</text>
</comment>
<gene>
    <name evidence="1" type="ORF">ADICYQ_2782</name>
</gene>
<organism evidence="1 2">
    <name type="scientific">Cyclobacterium qasimii M12-11B</name>
    <dbReference type="NCBI Taxonomy" id="641524"/>
    <lineage>
        <taxon>Bacteria</taxon>
        <taxon>Pseudomonadati</taxon>
        <taxon>Bacteroidota</taxon>
        <taxon>Cytophagia</taxon>
        <taxon>Cytophagales</taxon>
        <taxon>Cyclobacteriaceae</taxon>
        <taxon>Cyclobacterium</taxon>
    </lineage>
</organism>